<feature type="transmembrane region" description="Helical" evidence="2">
    <location>
        <begin position="127"/>
        <end position="148"/>
    </location>
</feature>
<dbReference type="EMBL" id="JAGFVQ010000005">
    <property type="protein sequence ID" value="MBO4139488.1"/>
    <property type="molecule type" value="Genomic_DNA"/>
</dbReference>
<evidence type="ECO:0000313" key="5">
    <source>
        <dbReference type="Proteomes" id="UP000199405"/>
    </source>
</evidence>
<dbReference type="Proteomes" id="UP000669887">
    <property type="component" value="Unassembled WGS sequence"/>
</dbReference>
<reference evidence="3" key="2">
    <citation type="submission" date="2021-03" db="EMBL/GenBank/DDBJ databases">
        <title>X isolated from Micromonospora tulbaghiae.</title>
        <authorList>
            <person name="Stennett H.L."/>
        </authorList>
    </citation>
    <scope>NUCLEOTIDE SEQUENCE</scope>
    <source>
        <strain evidence="3">28M1-20</strain>
    </source>
</reference>
<dbReference type="Proteomes" id="UP000199405">
    <property type="component" value="Unassembled WGS sequence"/>
</dbReference>
<gene>
    <name evidence="4" type="ORF">GA0070562_1079</name>
    <name evidence="3" type="ORF">J5U46_04875</name>
</gene>
<accession>A0AAW4JCD5</accession>
<dbReference type="GeneID" id="93473787"/>
<evidence type="ECO:0000256" key="2">
    <source>
        <dbReference type="SAM" id="Phobius"/>
    </source>
</evidence>
<organism evidence="3 6">
    <name type="scientific">Micromonospora tulbaghiae</name>
    <dbReference type="NCBI Taxonomy" id="479978"/>
    <lineage>
        <taxon>Bacteria</taxon>
        <taxon>Bacillati</taxon>
        <taxon>Actinomycetota</taxon>
        <taxon>Actinomycetes</taxon>
        <taxon>Micromonosporales</taxon>
        <taxon>Micromonosporaceae</taxon>
        <taxon>Micromonospora</taxon>
    </lineage>
</organism>
<comment type="caution">
    <text evidence="3">The sequence shown here is derived from an EMBL/GenBank/DDBJ whole genome shotgun (WGS) entry which is preliminary data.</text>
</comment>
<feature type="compositionally biased region" description="Low complexity" evidence="1">
    <location>
        <begin position="177"/>
        <end position="192"/>
    </location>
</feature>
<dbReference type="EMBL" id="FMCQ01000001">
    <property type="protein sequence ID" value="SCE63860.1"/>
    <property type="molecule type" value="Genomic_DNA"/>
</dbReference>
<keyword evidence="2" id="KW-0812">Transmembrane</keyword>
<evidence type="ECO:0000313" key="4">
    <source>
        <dbReference type="EMBL" id="SCE63860.1"/>
    </source>
</evidence>
<evidence type="ECO:0000313" key="6">
    <source>
        <dbReference type="Proteomes" id="UP000669887"/>
    </source>
</evidence>
<sequence>MSNFGPPGGGSPEPWGRPDDGYAPQPDPRYAAQDDPRYAPQPGPQYGPPPGARPYGPPADQYGPPTQQYGSADRYGPPTQQYEPGPAWSPGPPQQGHPADPYAASPYGGGQPQYAEPMPPKRGKGPLLVVVIVLAVLLLGGAGAYWMLGRDEQTPTGGTTAATQPAADPSEAPPSEPADATPTTAAPASSTDPRFVKAGQCVANEGGGGQPKLVIADCAPKTYEVLRRIDGATSGKKDAEAKCGKVAGYTDWYFFDSELDTLDFVLCLKRR</sequence>
<feature type="region of interest" description="Disordered" evidence="1">
    <location>
        <begin position="1"/>
        <end position="119"/>
    </location>
</feature>
<feature type="compositionally biased region" description="Pro residues" evidence="1">
    <location>
        <begin position="39"/>
        <end position="57"/>
    </location>
</feature>
<evidence type="ECO:0000313" key="3">
    <source>
        <dbReference type="EMBL" id="MBO4139488.1"/>
    </source>
</evidence>
<name>A0AAW4JCD5_9ACTN</name>
<keyword evidence="2" id="KW-0472">Membrane</keyword>
<keyword evidence="5" id="KW-1185">Reference proteome</keyword>
<protein>
    <submittedName>
        <fullName evidence="3">Flagellar basal body protein FliL</fullName>
    </submittedName>
</protein>
<feature type="region of interest" description="Disordered" evidence="1">
    <location>
        <begin position="154"/>
        <end position="192"/>
    </location>
</feature>
<keyword evidence="3" id="KW-0282">Flagellum</keyword>
<feature type="compositionally biased region" description="Gly residues" evidence="1">
    <location>
        <begin position="1"/>
        <end position="11"/>
    </location>
</feature>
<reference evidence="4 5" key="1">
    <citation type="submission" date="2016-06" db="EMBL/GenBank/DDBJ databases">
        <authorList>
            <person name="Varghese N."/>
            <person name="Submissions Spin"/>
        </authorList>
    </citation>
    <scope>NUCLEOTIDE SEQUENCE [LARGE SCALE GENOMIC DNA]</scope>
    <source>
        <strain evidence="4 5">DSM 45142</strain>
    </source>
</reference>
<proteinExistence type="predicted"/>
<evidence type="ECO:0000256" key="1">
    <source>
        <dbReference type="SAM" id="MobiDB-lite"/>
    </source>
</evidence>
<keyword evidence="3" id="KW-0969">Cilium</keyword>
<keyword evidence="2" id="KW-1133">Transmembrane helix</keyword>
<keyword evidence="3" id="KW-0966">Cell projection</keyword>
<dbReference type="RefSeq" id="WP_091413449.1">
    <property type="nucleotide sequence ID" value="NZ_FMCQ01000001.1"/>
</dbReference>
<dbReference type="AlphaFoldDB" id="A0AAW4JCD5"/>
<feature type="compositionally biased region" description="Low complexity" evidence="1">
    <location>
        <begin position="154"/>
        <end position="170"/>
    </location>
</feature>